<dbReference type="SUPFAM" id="SSF52047">
    <property type="entry name" value="RNI-like"/>
    <property type="match status" value="1"/>
</dbReference>
<reference evidence="1 2" key="1">
    <citation type="submission" date="2018-05" db="EMBL/GenBank/DDBJ databases">
        <title>Genome sequencing and assembly of the regulated plant pathogen Lachnellula willkommii and related sister species for the development of diagnostic species identification markers.</title>
        <authorList>
            <person name="Giroux E."/>
            <person name="Bilodeau G."/>
        </authorList>
    </citation>
    <scope>NUCLEOTIDE SEQUENCE [LARGE SCALE GENOMIC DNA]</scope>
    <source>
        <strain evidence="1 2">CBS 160.35</strain>
    </source>
</reference>
<evidence type="ECO:0000313" key="2">
    <source>
        <dbReference type="Proteomes" id="UP000443090"/>
    </source>
</evidence>
<accession>A0A8H8RDT7</accession>
<evidence type="ECO:0000313" key="1">
    <source>
        <dbReference type="EMBL" id="TVY32297.1"/>
    </source>
</evidence>
<dbReference type="EMBL" id="QGMI01001765">
    <property type="protein sequence ID" value="TVY32297.1"/>
    <property type="molecule type" value="Genomic_DNA"/>
</dbReference>
<dbReference type="Gene3D" id="3.80.10.10">
    <property type="entry name" value="Ribonuclease Inhibitor"/>
    <property type="match status" value="1"/>
</dbReference>
<evidence type="ECO:0008006" key="3">
    <source>
        <dbReference type="Google" id="ProtNLM"/>
    </source>
</evidence>
<name>A0A8H8RDT7_9HELO</name>
<sequence length="576" mass="66532">MATKNLAIPDELYLRIARVLDPHALLQFALTHKRALRCSQHLLRRHQTWDVQYRIIHDRSPLFVPKLLAEGLLDPRAGLWHVRRFESWGTRLSWGDWDTFDVNSRDYGLGMEGGPVERDDNTHLNAGYYSNKITEAMEEVMQTQLFLSETETEKWMDCVRAGSDEVLKGLMMALAPNLHTVLFIAHSLEGHPLGFLGEAITKIAESSSTPTWPPGFESLTSISVASYTDLQHPHDNFYCRFSEIAPLFRLPHLKDLVLNVVGYPDSDEWELPTMISSIERLKLNCCEISQETLEKLVNTCRGLKCLEVDQFLCTERLEDFISTSRVRDTLERINGVAVDMWFKGRHSHSRAPSFPRQRDDLDENDTQRAVSFRDDCLVKTDDGAGHDDAVELENYVPLQYPLRRNSEVPTLWFQLRDLRDLDLPLTIEKLVFEMTFNRQNVREYFVQPSPRHQPVLARLLLQKIAELVEDPRYSSLKQICLFDVVGVPVHIDEWNDDDTAFVWDEDAYRRIVARGVDLHRPSRDGALTREAEQTERRLHREKHADPNVEVLHDFHMTDPRIGHPLHAGKVFPIFGS</sequence>
<dbReference type="AlphaFoldDB" id="A0A8H8RDT7"/>
<proteinExistence type="predicted"/>
<dbReference type="OrthoDB" id="3644718at2759"/>
<organism evidence="1 2">
    <name type="scientific">Lachnellula occidentalis</name>
    <dbReference type="NCBI Taxonomy" id="215460"/>
    <lineage>
        <taxon>Eukaryota</taxon>
        <taxon>Fungi</taxon>
        <taxon>Dikarya</taxon>
        <taxon>Ascomycota</taxon>
        <taxon>Pezizomycotina</taxon>
        <taxon>Leotiomycetes</taxon>
        <taxon>Helotiales</taxon>
        <taxon>Lachnaceae</taxon>
        <taxon>Lachnellula</taxon>
    </lineage>
</organism>
<dbReference type="Proteomes" id="UP000443090">
    <property type="component" value="Unassembled WGS sequence"/>
</dbReference>
<dbReference type="InterPro" id="IPR032675">
    <property type="entry name" value="LRR_dom_sf"/>
</dbReference>
<gene>
    <name evidence="1" type="ORF">LOCC1_G008825</name>
</gene>
<protein>
    <recommendedName>
        <fullName evidence="3">F-box domain-containing protein</fullName>
    </recommendedName>
</protein>
<comment type="caution">
    <text evidence="1">The sequence shown here is derived from an EMBL/GenBank/DDBJ whole genome shotgun (WGS) entry which is preliminary data.</text>
</comment>
<keyword evidence="2" id="KW-1185">Reference proteome</keyword>